<organism evidence="1 2">
    <name type="scientific">Haematococcus lacustris</name>
    <name type="common">Green alga</name>
    <name type="synonym">Haematococcus pluvialis</name>
    <dbReference type="NCBI Taxonomy" id="44745"/>
    <lineage>
        <taxon>Eukaryota</taxon>
        <taxon>Viridiplantae</taxon>
        <taxon>Chlorophyta</taxon>
        <taxon>core chlorophytes</taxon>
        <taxon>Chlorophyceae</taxon>
        <taxon>CS clade</taxon>
        <taxon>Chlamydomonadales</taxon>
        <taxon>Haematococcaceae</taxon>
        <taxon>Haematococcus</taxon>
    </lineage>
</organism>
<dbReference type="Proteomes" id="UP000485058">
    <property type="component" value="Unassembled WGS sequence"/>
</dbReference>
<proteinExistence type="predicted"/>
<dbReference type="AlphaFoldDB" id="A0A699ZGR7"/>
<dbReference type="EMBL" id="BLLF01001330">
    <property type="protein sequence ID" value="GFH18629.1"/>
    <property type="molecule type" value="Genomic_DNA"/>
</dbReference>
<reference evidence="1 2" key="1">
    <citation type="submission" date="2020-02" db="EMBL/GenBank/DDBJ databases">
        <title>Draft genome sequence of Haematococcus lacustris strain NIES-144.</title>
        <authorList>
            <person name="Morimoto D."/>
            <person name="Nakagawa S."/>
            <person name="Yoshida T."/>
            <person name="Sawayama S."/>
        </authorList>
    </citation>
    <scope>NUCLEOTIDE SEQUENCE [LARGE SCALE GENOMIC DNA]</scope>
    <source>
        <strain evidence="1 2">NIES-144</strain>
    </source>
</reference>
<comment type="caution">
    <text evidence="1">The sequence shown here is derived from an EMBL/GenBank/DDBJ whole genome shotgun (WGS) entry which is preliminary data.</text>
</comment>
<name>A0A699ZGR7_HAELA</name>
<protein>
    <submittedName>
        <fullName evidence="1">Uncharacterized protein</fullName>
    </submittedName>
</protein>
<sequence length="133" mass="14292">MSGSDELHAGGGRRPIGGSQCIRRVALELEEDSEEEALREEEEAYSGAAMTKTQMPTGASENLIISVSSSSFTSIRVCLSGRGGLSKARERRCTQCAACEALQDACQAHSSLPVRRKSVAVTGIFKFILINRK</sequence>
<keyword evidence="2" id="KW-1185">Reference proteome</keyword>
<gene>
    <name evidence="1" type="ORF">HaLaN_15464</name>
</gene>
<evidence type="ECO:0000313" key="2">
    <source>
        <dbReference type="Proteomes" id="UP000485058"/>
    </source>
</evidence>
<accession>A0A699ZGR7</accession>
<evidence type="ECO:0000313" key="1">
    <source>
        <dbReference type="EMBL" id="GFH18629.1"/>
    </source>
</evidence>